<feature type="coiled-coil region" evidence="1">
    <location>
        <begin position="111"/>
        <end position="138"/>
    </location>
</feature>
<dbReference type="InterPro" id="IPR026866">
    <property type="entry name" value="CR006_AAA"/>
</dbReference>
<dbReference type="PANTHER" id="PTHR43581:SF4">
    <property type="entry name" value="ATP_GTP PHOSPHATASE"/>
    <property type="match status" value="1"/>
</dbReference>
<name>A0A930KZE9_9MICC</name>
<evidence type="ECO:0000256" key="1">
    <source>
        <dbReference type="SAM" id="Coils"/>
    </source>
</evidence>
<dbReference type="Proteomes" id="UP000713964">
    <property type="component" value="Unassembled WGS sequence"/>
</dbReference>
<feature type="domain" description="Protein CR006 P-loop" evidence="2">
    <location>
        <begin position="41"/>
        <end position="132"/>
    </location>
</feature>
<dbReference type="InterPro" id="IPR027417">
    <property type="entry name" value="P-loop_NTPase"/>
</dbReference>
<dbReference type="AlphaFoldDB" id="A0A930KZE9"/>
<sequence length="671" mass="76889">MVDATKVSKVKIDTGYAGWKEYPFFTRVNKEGLIIDDAQVSIVLGGNGSGKSTISRALNGNNKGVKFFDKDGNLLGGDCLNVHVFNEDYVIENFRTYKPDYLEPVILLGKSGNLVDKIEEVEKKIAELEKRRQGIKDAVFSRLPDEIESNLDIKIGEFAIRDYINSCIANELVGLDDSYNYDIEDLFDSLLDGNGDIDLNMCLRWINLGCNEAREDIYHDMYYEDLDEDGNSVWVENKDWYLSDRSLEYFDKELKDLGGQIGGWIYQIHQDMDEKTNYISYIDLLRDDWHSYCYTLMASFYKFYPAVYSKFDDGFSENSERSMYQSLTSDVVKLQEKVDDLRKKLEHENKRNSSEEVIKYMNRWLRLVFGENLISIEANSQLGYNLKNLKGQVIPPGRLSLGEQNILALCYFFIAKVSGGRLGDYGNSNQIILLDDPVSSFDYNNKYGVMQVLNHIAGLVSGDKSESKMLIMTHDPVTARELSNAIKHRAGGDKVKCCRIVDSQNVYLEPVKLDGLDEYRGILHKMFEVATQEGKGIDLISPNEVRRVWEAFLRFELGESEISSRNALDRVSCFYDDQSAEYKFLESFISYVYINQDSHSSDQMLFDNFDLIPILGRREFEKHIRQIVLFMRLVAPSHIPSRLAKSINQIAGYRKALDDIYKANVLGQPKG</sequence>
<gene>
    <name evidence="3" type="ORF">HXO58_02265</name>
</gene>
<dbReference type="Gene3D" id="3.40.50.300">
    <property type="entry name" value="P-loop containing nucleotide triphosphate hydrolases"/>
    <property type="match status" value="1"/>
</dbReference>
<reference evidence="3" key="1">
    <citation type="submission" date="2020-04" db="EMBL/GenBank/DDBJ databases">
        <title>Deep metagenomics examines the oral microbiome during advanced dental caries in children, revealing novel taxa and co-occurrences with host molecules.</title>
        <authorList>
            <person name="Baker J.L."/>
            <person name="Morton J.T."/>
            <person name="Dinis M."/>
            <person name="Alvarez R."/>
            <person name="Tran N.C."/>
            <person name="Knight R."/>
            <person name="Edlund A."/>
        </authorList>
    </citation>
    <scope>NUCLEOTIDE SEQUENCE</scope>
    <source>
        <strain evidence="3">JCVI_29_bin.11</strain>
    </source>
</reference>
<organism evidence="3 4">
    <name type="scientific">Rothia mucilaginosa</name>
    <dbReference type="NCBI Taxonomy" id="43675"/>
    <lineage>
        <taxon>Bacteria</taxon>
        <taxon>Bacillati</taxon>
        <taxon>Actinomycetota</taxon>
        <taxon>Actinomycetes</taxon>
        <taxon>Micrococcales</taxon>
        <taxon>Micrococcaceae</taxon>
        <taxon>Rothia</taxon>
    </lineage>
</organism>
<feature type="coiled-coil region" evidence="1">
    <location>
        <begin position="324"/>
        <end position="351"/>
    </location>
</feature>
<proteinExistence type="predicted"/>
<dbReference type="EMBL" id="JABZXL010000004">
    <property type="protein sequence ID" value="MBF1658645.1"/>
    <property type="molecule type" value="Genomic_DNA"/>
</dbReference>
<dbReference type="PANTHER" id="PTHR43581">
    <property type="entry name" value="ATP/GTP PHOSPHATASE"/>
    <property type="match status" value="1"/>
</dbReference>
<evidence type="ECO:0000313" key="3">
    <source>
        <dbReference type="EMBL" id="MBF1658645.1"/>
    </source>
</evidence>
<protein>
    <submittedName>
        <fullName evidence="3">AAA family ATPase</fullName>
    </submittedName>
</protein>
<evidence type="ECO:0000259" key="2">
    <source>
        <dbReference type="Pfam" id="PF13166"/>
    </source>
</evidence>
<evidence type="ECO:0000313" key="4">
    <source>
        <dbReference type="Proteomes" id="UP000713964"/>
    </source>
</evidence>
<keyword evidence="1" id="KW-0175">Coiled coil</keyword>
<comment type="caution">
    <text evidence="3">The sequence shown here is derived from an EMBL/GenBank/DDBJ whole genome shotgun (WGS) entry which is preliminary data.</text>
</comment>
<dbReference type="InterPro" id="IPR051396">
    <property type="entry name" value="Bact_Antivir_Def_Nuclease"/>
</dbReference>
<accession>A0A930KZE9</accession>
<feature type="domain" description="Protein CR006 P-loop" evidence="2">
    <location>
        <begin position="324"/>
        <end position="612"/>
    </location>
</feature>
<dbReference type="SUPFAM" id="SSF52540">
    <property type="entry name" value="P-loop containing nucleoside triphosphate hydrolases"/>
    <property type="match status" value="1"/>
</dbReference>
<dbReference type="Pfam" id="PF13166">
    <property type="entry name" value="AAA_13"/>
    <property type="match status" value="2"/>
</dbReference>